<dbReference type="RefSeq" id="XP_028542448.1">
    <property type="nucleotide sequence ID" value="XM_028686647.1"/>
</dbReference>
<dbReference type="EMBL" id="BDQF01000007">
    <property type="protein sequence ID" value="GAW79859.1"/>
    <property type="molecule type" value="Genomic_DNA"/>
</dbReference>
<keyword evidence="4" id="KW-1185">Reference proteome</keyword>
<gene>
    <name evidence="3" type="ORF">PGO_060030</name>
</gene>
<dbReference type="InterPro" id="IPR008780">
    <property type="entry name" value="Plasmodium_Vir"/>
</dbReference>
<evidence type="ECO:0000313" key="3">
    <source>
        <dbReference type="EMBL" id="GAW79859.1"/>
    </source>
</evidence>
<dbReference type="OrthoDB" id="10361805at2759"/>
<name>A0A1Y1JBF9_PLAGO</name>
<keyword evidence="2" id="KW-0472">Membrane</keyword>
<protein>
    <submittedName>
        <fullName evidence="3">Variable surface protein</fullName>
    </submittedName>
</protein>
<comment type="caution">
    <text evidence="3">The sequence shown here is derived from an EMBL/GenBank/DDBJ whole genome shotgun (WGS) entry which is preliminary data.</text>
</comment>
<feature type="compositionally biased region" description="Acidic residues" evidence="1">
    <location>
        <begin position="300"/>
        <end position="312"/>
    </location>
</feature>
<evidence type="ECO:0000256" key="2">
    <source>
        <dbReference type="SAM" id="Phobius"/>
    </source>
</evidence>
<reference evidence="4" key="1">
    <citation type="submission" date="2017-04" db="EMBL/GenBank/DDBJ databases">
        <title>Plasmodium gonderi genome.</title>
        <authorList>
            <person name="Arisue N."/>
            <person name="Honma H."/>
            <person name="Kawai S."/>
            <person name="Tougan T."/>
            <person name="Tanabe K."/>
            <person name="Horii T."/>
        </authorList>
    </citation>
    <scope>NUCLEOTIDE SEQUENCE [LARGE SCALE GENOMIC DNA]</scope>
    <source>
        <strain evidence="4">ATCC 30045</strain>
    </source>
</reference>
<keyword evidence="2" id="KW-0812">Transmembrane</keyword>
<evidence type="ECO:0000313" key="4">
    <source>
        <dbReference type="Proteomes" id="UP000195521"/>
    </source>
</evidence>
<keyword evidence="2" id="KW-1133">Transmembrane helix</keyword>
<dbReference type="AlphaFoldDB" id="A0A1Y1JBF9"/>
<dbReference type="OMA" id="HYCEVAF"/>
<sequence>MMKKTLEDKLEDAVNDLGLDKIYKEFFSNPGTSKYNHYCEVAFSKKEKTNAEAKEICSKLLYFLEKIYGNKGNQESSKYCSYLRYWLYDEIGKNYEHTKKVSAIPFVRELINTGNKAIRKHFYSRCNILPQVVRTVDFNEYRRRKFLHMYFKNHEKIKQISRSKNKDQCSKCLAYINVLSSLYERYRKINCDRSIWLPFSYAPHYFYCRNLYNPKNLITELKECSSIETSSVSTSADHPSTGYTDPIAKSAADHEPVTQNDFEERVGDDATSKNDVSDGGTEEKGVTKEVEITESKEDSLDSVEEEDQSDWLDTEEQEVALGSEDIEHSQDLSGSQSLLPQIILTDEQDQRGRVDIPQDGIEQDTEHQEQFLHKEDMDISTYPALPEMVPNFYISHKKKYDTLNSGYIRYTVIGVTIFCAVIFLINFFKSTLPGSGPSKKGIKKKKKRGYENNYYDKHQELSRYILESPPENSKMKRVHLLYETMGDYIY</sequence>
<dbReference type="Proteomes" id="UP000195521">
    <property type="component" value="Unassembled WGS sequence"/>
</dbReference>
<accession>A0A1Y1JBF9</accession>
<dbReference type="Pfam" id="PF05795">
    <property type="entry name" value="Plasmodium_Vir"/>
    <property type="match status" value="1"/>
</dbReference>
<feature type="region of interest" description="Disordered" evidence="1">
    <location>
        <begin position="230"/>
        <end position="312"/>
    </location>
</feature>
<organism evidence="3 4">
    <name type="scientific">Plasmodium gonderi</name>
    <dbReference type="NCBI Taxonomy" id="77519"/>
    <lineage>
        <taxon>Eukaryota</taxon>
        <taxon>Sar</taxon>
        <taxon>Alveolata</taxon>
        <taxon>Apicomplexa</taxon>
        <taxon>Aconoidasida</taxon>
        <taxon>Haemosporida</taxon>
        <taxon>Plasmodiidae</taxon>
        <taxon>Plasmodium</taxon>
        <taxon>Plasmodium (Plasmodium)</taxon>
    </lineage>
</organism>
<feature type="transmembrane region" description="Helical" evidence="2">
    <location>
        <begin position="407"/>
        <end position="428"/>
    </location>
</feature>
<feature type="compositionally biased region" description="Basic and acidic residues" evidence="1">
    <location>
        <begin position="251"/>
        <end position="299"/>
    </location>
</feature>
<evidence type="ECO:0000256" key="1">
    <source>
        <dbReference type="SAM" id="MobiDB-lite"/>
    </source>
</evidence>
<dbReference type="GeneID" id="39746571"/>
<proteinExistence type="predicted"/>